<evidence type="ECO:0000313" key="2">
    <source>
        <dbReference type="EMBL" id="QHL88633.1"/>
    </source>
</evidence>
<gene>
    <name evidence="2" type="ORF">GU926_14825</name>
</gene>
<keyword evidence="1" id="KW-0812">Transmembrane</keyword>
<dbReference type="Proteomes" id="UP000464214">
    <property type="component" value="Chromosome"/>
</dbReference>
<dbReference type="InterPro" id="IPR025250">
    <property type="entry name" value="DUF4199"/>
</dbReference>
<dbReference type="AlphaFoldDB" id="A0A6P1P2N0"/>
<dbReference type="EMBL" id="CP047897">
    <property type="protein sequence ID" value="QHL88633.1"/>
    <property type="molecule type" value="Genomic_DNA"/>
</dbReference>
<protein>
    <submittedName>
        <fullName evidence="2">DUF4199 family protein</fullName>
    </submittedName>
</protein>
<keyword evidence="3" id="KW-1185">Reference proteome</keyword>
<reference evidence="2 3" key="1">
    <citation type="submission" date="2020-01" db="EMBL/GenBank/DDBJ databases">
        <authorList>
            <person name="Kim M."/>
        </authorList>
    </citation>
    <scope>NUCLEOTIDE SEQUENCE [LARGE SCALE GENOMIC DNA]</scope>
    <source>
        <strain evidence="2 3">BT10</strain>
    </source>
</reference>
<feature type="transmembrane region" description="Helical" evidence="1">
    <location>
        <begin position="21"/>
        <end position="38"/>
    </location>
</feature>
<accession>A0A6P1P2N0</accession>
<feature type="transmembrane region" description="Helical" evidence="1">
    <location>
        <begin position="44"/>
        <end position="61"/>
    </location>
</feature>
<feature type="transmembrane region" description="Helical" evidence="1">
    <location>
        <begin position="126"/>
        <end position="152"/>
    </location>
</feature>
<keyword evidence="1" id="KW-0472">Membrane</keyword>
<organism evidence="2 3">
    <name type="scientific">Nibribacter ruber</name>
    <dbReference type="NCBI Taxonomy" id="2698458"/>
    <lineage>
        <taxon>Bacteria</taxon>
        <taxon>Pseudomonadati</taxon>
        <taxon>Bacteroidota</taxon>
        <taxon>Cytophagia</taxon>
        <taxon>Cytophagales</taxon>
        <taxon>Hymenobacteraceae</taxon>
        <taxon>Nibribacter</taxon>
    </lineage>
</organism>
<dbReference type="Pfam" id="PF13858">
    <property type="entry name" value="DUF4199"/>
    <property type="match status" value="1"/>
</dbReference>
<keyword evidence="1" id="KW-1133">Transmembrane helix</keyword>
<evidence type="ECO:0000256" key="1">
    <source>
        <dbReference type="SAM" id="Phobius"/>
    </source>
</evidence>
<dbReference type="RefSeq" id="WP_160693241.1">
    <property type="nucleotide sequence ID" value="NZ_CP047897.1"/>
</dbReference>
<dbReference type="KEGG" id="nib:GU926_14825"/>
<feature type="transmembrane region" description="Helical" evidence="1">
    <location>
        <begin position="81"/>
        <end position="106"/>
    </location>
</feature>
<sequence length="160" mass="17511">METSVNRSNAPTQRIGIRYGVLSAVAMIVYFIIINMIGQQDEEVLRFASNLFIIGAVVMAIRSLKKSYENRNRQTPYLPGLAIGFLVGLVGSVIYAAFILFYGMILQPEAAGGLVEQTYYGIHLPLMMVVASIVLLGTIVGAMSGYVLMMAFDNSGGRYR</sequence>
<name>A0A6P1P2N0_9BACT</name>
<proteinExistence type="predicted"/>
<evidence type="ECO:0000313" key="3">
    <source>
        <dbReference type="Proteomes" id="UP000464214"/>
    </source>
</evidence>